<evidence type="ECO:0000256" key="2">
    <source>
        <dbReference type="SAM" id="Phobius"/>
    </source>
</evidence>
<keyword evidence="5" id="KW-1185">Reference proteome</keyword>
<proteinExistence type="predicted"/>
<reference evidence="3" key="1">
    <citation type="submission" date="2021-02" db="EMBL/GenBank/DDBJ databases">
        <authorList>
            <person name="Nowell W R."/>
        </authorList>
    </citation>
    <scope>NUCLEOTIDE SEQUENCE</scope>
</reference>
<gene>
    <name evidence="4" type="ORF">EDS130_LOCUS10367</name>
    <name evidence="3" type="ORF">XAT740_LOCUS2451</name>
</gene>
<feature type="transmembrane region" description="Helical" evidence="2">
    <location>
        <begin position="209"/>
        <end position="233"/>
    </location>
</feature>
<keyword evidence="2" id="KW-1133">Transmembrane helix</keyword>
<feature type="transmembrane region" description="Helical" evidence="2">
    <location>
        <begin position="37"/>
        <end position="60"/>
    </location>
</feature>
<dbReference type="Gene3D" id="1.20.1070.10">
    <property type="entry name" value="Rhodopsin 7-helix transmembrane proteins"/>
    <property type="match status" value="1"/>
</dbReference>
<dbReference type="OrthoDB" id="10020271at2759"/>
<feature type="region of interest" description="Disordered" evidence="1">
    <location>
        <begin position="1"/>
        <end position="27"/>
    </location>
</feature>
<protein>
    <submittedName>
        <fullName evidence="3">Uncharacterized protein</fullName>
    </submittedName>
</protein>
<name>A0A813S2G1_ADIRI</name>
<dbReference type="Proteomes" id="UP000663852">
    <property type="component" value="Unassembled WGS sequence"/>
</dbReference>
<accession>A0A813S2G1</accession>
<feature type="transmembrane region" description="Helical" evidence="2">
    <location>
        <begin position="254"/>
        <end position="274"/>
    </location>
</feature>
<evidence type="ECO:0000313" key="5">
    <source>
        <dbReference type="Proteomes" id="UP000663828"/>
    </source>
</evidence>
<feature type="transmembrane region" description="Helical" evidence="2">
    <location>
        <begin position="155"/>
        <end position="178"/>
    </location>
</feature>
<dbReference type="SUPFAM" id="SSF81321">
    <property type="entry name" value="Family A G protein-coupled receptor-like"/>
    <property type="match status" value="1"/>
</dbReference>
<evidence type="ECO:0000256" key="1">
    <source>
        <dbReference type="SAM" id="MobiDB-lite"/>
    </source>
</evidence>
<comment type="caution">
    <text evidence="3">The sequence shown here is derived from an EMBL/GenBank/DDBJ whole genome shotgun (WGS) entry which is preliminary data.</text>
</comment>
<dbReference type="AlphaFoldDB" id="A0A813S2G1"/>
<sequence length="351" mass="40385">MMRHIKSDNISNGETDSTTDAEESELQPTIPPSAVQFWTFLIFEIPSLACTIFLLYHLILNKRLRTALHNHIVMILLFLTLIIEIFDNPLYIDAYRLGGNMNSFALTPGICLMWWFIDVGFYGAISVLLAWGALERHILVFHHHQLLRTRKQRLWIHYFPLSIISLYILVFYIIVIFFPPCTNVFNLESLACGITPCYEQVPLLNSWDYLGNGILCTFIETVCSVALIVRVLWQKRRLHQPMNWRKHRKMAVQILSISCISLTIVFPQSLIIVIQQVGGPSMSNFGAGAMPYFFYLYTFVVFLLPFISLGCLPELWPKLLFFWPNRPSTVDIITPPQGALGPSTIVRSRRT</sequence>
<feature type="transmembrane region" description="Helical" evidence="2">
    <location>
        <begin position="112"/>
        <end position="134"/>
    </location>
</feature>
<feature type="transmembrane region" description="Helical" evidence="2">
    <location>
        <begin position="72"/>
        <end position="92"/>
    </location>
</feature>
<keyword evidence="2" id="KW-0812">Transmembrane</keyword>
<dbReference type="EMBL" id="CAJNOJ010000036">
    <property type="protein sequence ID" value="CAF0912878.1"/>
    <property type="molecule type" value="Genomic_DNA"/>
</dbReference>
<dbReference type="EMBL" id="CAJNOR010000085">
    <property type="protein sequence ID" value="CAF0790378.1"/>
    <property type="molecule type" value="Genomic_DNA"/>
</dbReference>
<evidence type="ECO:0000313" key="4">
    <source>
        <dbReference type="EMBL" id="CAF0912878.1"/>
    </source>
</evidence>
<keyword evidence="2" id="KW-0472">Membrane</keyword>
<organism evidence="3 5">
    <name type="scientific">Adineta ricciae</name>
    <name type="common">Rotifer</name>
    <dbReference type="NCBI Taxonomy" id="249248"/>
    <lineage>
        <taxon>Eukaryota</taxon>
        <taxon>Metazoa</taxon>
        <taxon>Spiralia</taxon>
        <taxon>Gnathifera</taxon>
        <taxon>Rotifera</taxon>
        <taxon>Eurotatoria</taxon>
        <taxon>Bdelloidea</taxon>
        <taxon>Adinetida</taxon>
        <taxon>Adinetidae</taxon>
        <taxon>Adineta</taxon>
    </lineage>
</organism>
<dbReference type="Proteomes" id="UP000663828">
    <property type="component" value="Unassembled WGS sequence"/>
</dbReference>
<evidence type="ECO:0000313" key="3">
    <source>
        <dbReference type="EMBL" id="CAF0790378.1"/>
    </source>
</evidence>
<feature type="transmembrane region" description="Helical" evidence="2">
    <location>
        <begin position="294"/>
        <end position="316"/>
    </location>
</feature>